<comment type="cofactor">
    <cofactor evidence="6">
        <name>Zn(2+)</name>
        <dbReference type="ChEBI" id="CHEBI:29105"/>
    </cofactor>
    <text evidence="6">Binds 2 Zn(2+) ions per monomer.</text>
</comment>
<dbReference type="FunFam" id="2.60.260.20:FF:000005">
    <property type="entry name" value="Chaperone protein dnaJ 1, mitochondrial"/>
    <property type="match status" value="1"/>
</dbReference>
<dbReference type="GO" id="GO:0031072">
    <property type="term" value="F:heat shock protein binding"/>
    <property type="evidence" value="ECO:0007669"/>
    <property type="project" value="InterPro"/>
</dbReference>
<evidence type="ECO:0000256" key="1">
    <source>
        <dbReference type="ARBA" id="ARBA00022723"/>
    </source>
</evidence>
<dbReference type="Gene3D" id="2.60.260.20">
    <property type="entry name" value="Urease metallochaperone UreE, N-terminal domain"/>
    <property type="match status" value="2"/>
</dbReference>
<feature type="binding site" evidence="6">
    <location>
        <position position="205"/>
    </location>
    <ligand>
        <name>Zn(2+)</name>
        <dbReference type="ChEBI" id="CHEBI:29105"/>
        <label>2</label>
    </ligand>
</feature>
<gene>
    <name evidence="6 10" type="primary">dnaJ</name>
    <name evidence="10" type="ORF">ENS41_01235</name>
</gene>
<dbReference type="InterPro" id="IPR036869">
    <property type="entry name" value="J_dom_sf"/>
</dbReference>
<dbReference type="HAMAP" id="MF_01152">
    <property type="entry name" value="DnaJ"/>
    <property type="match status" value="1"/>
</dbReference>
<dbReference type="Pfam" id="PF01556">
    <property type="entry name" value="DnaJ_C"/>
    <property type="match status" value="1"/>
</dbReference>
<dbReference type="GO" id="GO:0005737">
    <property type="term" value="C:cytoplasm"/>
    <property type="evidence" value="ECO:0007669"/>
    <property type="project" value="UniProtKB-SubCell"/>
</dbReference>
<evidence type="ECO:0000256" key="3">
    <source>
        <dbReference type="ARBA" id="ARBA00022771"/>
    </source>
</evidence>
<comment type="domain">
    <text evidence="6">The J domain is necessary and sufficient to stimulate DnaK ATPase activity. Zinc center 1 plays an important role in the autonomous, DnaK-independent chaperone activity of DnaJ. Zinc center 2 is essential for interaction with DnaK and for DnaJ activity.</text>
</comment>
<keyword evidence="1 6" id="KW-0479">Metal-binding</keyword>
<evidence type="ECO:0000256" key="7">
    <source>
        <dbReference type="PROSITE-ProRule" id="PRU00546"/>
    </source>
</evidence>
<dbReference type="GO" id="GO:0051082">
    <property type="term" value="F:unfolded protein binding"/>
    <property type="evidence" value="ECO:0007669"/>
    <property type="project" value="UniProtKB-UniRule"/>
</dbReference>
<dbReference type="PROSITE" id="PS51188">
    <property type="entry name" value="ZF_CR"/>
    <property type="match status" value="1"/>
</dbReference>
<dbReference type="PANTHER" id="PTHR43096">
    <property type="entry name" value="DNAJ HOMOLOG 1, MITOCHONDRIAL-RELATED"/>
    <property type="match status" value="1"/>
</dbReference>
<dbReference type="InterPro" id="IPR018253">
    <property type="entry name" value="DnaJ_domain_CS"/>
</dbReference>
<dbReference type="PROSITE" id="PS00636">
    <property type="entry name" value="DNAJ_1"/>
    <property type="match status" value="1"/>
</dbReference>
<dbReference type="InterPro" id="IPR008971">
    <property type="entry name" value="HSP40/DnaJ_pept-bd"/>
</dbReference>
<protein>
    <recommendedName>
        <fullName evidence="6">Chaperone protein DnaJ</fullName>
    </recommendedName>
</protein>
<dbReference type="GO" id="GO:0042026">
    <property type="term" value="P:protein refolding"/>
    <property type="evidence" value="ECO:0007669"/>
    <property type="project" value="TreeGrafter"/>
</dbReference>
<dbReference type="EMBL" id="DSUT01000022">
    <property type="protein sequence ID" value="HGK27566.1"/>
    <property type="molecule type" value="Genomic_DNA"/>
</dbReference>
<dbReference type="CDD" id="cd10747">
    <property type="entry name" value="DnaJ_C"/>
    <property type="match status" value="1"/>
</dbReference>
<comment type="subunit">
    <text evidence="6">Homodimer.</text>
</comment>
<evidence type="ECO:0000256" key="5">
    <source>
        <dbReference type="ARBA" id="ARBA00023186"/>
    </source>
</evidence>
<keyword evidence="6" id="KW-0346">Stress response</keyword>
<dbReference type="InterPro" id="IPR012724">
    <property type="entry name" value="DnaJ"/>
</dbReference>
<keyword evidence="4 6" id="KW-0862">Zinc</keyword>
<organism evidence="10">
    <name type="scientific">candidate division WOR-3 bacterium</name>
    <dbReference type="NCBI Taxonomy" id="2052148"/>
    <lineage>
        <taxon>Bacteria</taxon>
        <taxon>Bacteria division WOR-3</taxon>
    </lineage>
</organism>
<sequence>MPTTKRDYYDVLGVPRTASAEEIKAAYRRLAKEYHPDRNPDNRAEAEEKFKELSEAYEVLADAEKRRLYDAYGHSGVSQKFGPGGFDFRRDFTHADDLNDIFGDMLRGFGMGGSGSLFDFLFGGGQPSTHGRSRGADIHIRLRLPLEEIASGTVKEITFNRFEPCKACGGRGGSGAVSCPTCRGRGQVRRQVSSFMGQFVQVGECPECGGRGERFKDVCRECSGEGRKRVQRTLKVRIPAGVSNGVVIPLNGEGHYGPSGAGDVLIEIEEKEHPLFVRSGNDVVVDVPIPVTTAVLGGRVAVPTLSGEKEVDVPAGTQPGAVLRLRGAGVRGLEGGVGDELVRVVVHIPRKLTREERDLYRQLADRKSEKVPEPRRPR</sequence>
<keyword evidence="3 6" id="KW-0863">Zinc-finger</keyword>
<dbReference type="InterPro" id="IPR036410">
    <property type="entry name" value="HSP_DnaJ_Cys-rich_dom_sf"/>
</dbReference>
<dbReference type="CDD" id="cd10719">
    <property type="entry name" value="DnaJ_zf"/>
    <property type="match status" value="1"/>
</dbReference>
<evidence type="ECO:0000259" key="8">
    <source>
        <dbReference type="PROSITE" id="PS50076"/>
    </source>
</evidence>
<keyword evidence="2 6" id="KW-0677">Repeat</keyword>
<dbReference type="FunFam" id="1.10.287.110:FF:000034">
    <property type="entry name" value="Chaperone protein DnaJ"/>
    <property type="match status" value="1"/>
</dbReference>
<keyword evidence="6" id="KW-0235">DNA replication</keyword>
<dbReference type="AlphaFoldDB" id="A0A7C4CA42"/>
<dbReference type="InterPro" id="IPR002939">
    <property type="entry name" value="DnaJ_C"/>
</dbReference>
<reference evidence="10" key="1">
    <citation type="journal article" date="2020" name="mSystems">
        <title>Genome- and Community-Level Interaction Insights into Carbon Utilization and Element Cycling Functions of Hydrothermarchaeota in Hydrothermal Sediment.</title>
        <authorList>
            <person name="Zhou Z."/>
            <person name="Liu Y."/>
            <person name="Xu W."/>
            <person name="Pan J."/>
            <person name="Luo Z.H."/>
            <person name="Li M."/>
        </authorList>
    </citation>
    <scope>NUCLEOTIDE SEQUENCE [LARGE SCALE GENOMIC DNA]</scope>
    <source>
        <strain evidence="10">SpSt-488</strain>
    </source>
</reference>
<dbReference type="InterPro" id="IPR001623">
    <property type="entry name" value="DnaJ_domain"/>
</dbReference>
<feature type="repeat" description="CXXCXGXG motif" evidence="6">
    <location>
        <begin position="165"/>
        <end position="172"/>
    </location>
</feature>
<accession>A0A7C4CA42</accession>
<comment type="function">
    <text evidence="6">Participates actively in the response to hyperosmotic and heat shock by preventing the aggregation of stress-denatured proteins and by disaggregating proteins, also in an autonomous, DnaK-independent fashion. Unfolded proteins bind initially to DnaJ; upon interaction with the DnaJ-bound protein, DnaK hydrolyzes its bound ATP, resulting in the formation of a stable complex. GrpE releases ADP from DnaK; ATP binding to DnaK triggers the release of the substrate protein, thus completing the reaction cycle. Several rounds of ATP-dependent interactions between DnaJ, DnaK and GrpE are required for fully efficient folding. Also involved, together with DnaK and GrpE, in the DNA replication of plasmids through activation of initiation proteins.</text>
</comment>
<evidence type="ECO:0000259" key="9">
    <source>
        <dbReference type="PROSITE" id="PS51188"/>
    </source>
</evidence>
<dbReference type="GO" id="GO:0006260">
    <property type="term" value="P:DNA replication"/>
    <property type="evidence" value="ECO:0007669"/>
    <property type="project" value="UniProtKB-KW"/>
</dbReference>
<dbReference type="SUPFAM" id="SSF49493">
    <property type="entry name" value="HSP40/DnaJ peptide-binding domain"/>
    <property type="match status" value="2"/>
</dbReference>
<evidence type="ECO:0000256" key="4">
    <source>
        <dbReference type="ARBA" id="ARBA00022833"/>
    </source>
</evidence>
<feature type="repeat" description="CXXCXGXG motif" evidence="6">
    <location>
        <begin position="205"/>
        <end position="212"/>
    </location>
</feature>
<dbReference type="GO" id="GO:0005524">
    <property type="term" value="F:ATP binding"/>
    <property type="evidence" value="ECO:0007669"/>
    <property type="project" value="InterPro"/>
</dbReference>
<evidence type="ECO:0000256" key="6">
    <source>
        <dbReference type="HAMAP-Rule" id="MF_01152"/>
    </source>
</evidence>
<dbReference type="PRINTS" id="PR00625">
    <property type="entry name" value="JDOMAIN"/>
</dbReference>
<keyword evidence="5 6" id="KW-0143">Chaperone</keyword>
<dbReference type="PROSITE" id="PS50076">
    <property type="entry name" value="DNAJ_2"/>
    <property type="match status" value="1"/>
</dbReference>
<dbReference type="SMART" id="SM00271">
    <property type="entry name" value="DnaJ"/>
    <property type="match status" value="1"/>
</dbReference>
<name>A0A7C4CA42_UNCW3</name>
<dbReference type="GO" id="GO:0009408">
    <property type="term" value="P:response to heat"/>
    <property type="evidence" value="ECO:0007669"/>
    <property type="project" value="InterPro"/>
</dbReference>
<dbReference type="Gene3D" id="1.10.287.110">
    <property type="entry name" value="DnaJ domain"/>
    <property type="match status" value="1"/>
</dbReference>
<feature type="binding site" evidence="6">
    <location>
        <position position="219"/>
    </location>
    <ligand>
        <name>Zn(2+)</name>
        <dbReference type="ChEBI" id="CHEBI:29105"/>
        <label>1</label>
    </ligand>
</feature>
<feature type="repeat" description="CXXCXGXG motif" evidence="6">
    <location>
        <begin position="219"/>
        <end position="226"/>
    </location>
</feature>
<evidence type="ECO:0000313" key="10">
    <source>
        <dbReference type="EMBL" id="HGK27566.1"/>
    </source>
</evidence>
<feature type="binding site" evidence="6">
    <location>
        <position position="165"/>
    </location>
    <ligand>
        <name>Zn(2+)</name>
        <dbReference type="ChEBI" id="CHEBI:29105"/>
        <label>1</label>
    </ligand>
</feature>
<dbReference type="InterPro" id="IPR001305">
    <property type="entry name" value="HSP_DnaJ_Cys-rich_dom"/>
</dbReference>
<feature type="domain" description="J" evidence="8">
    <location>
        <begin position="7"/>
        <end position="73"/>
    </location>
</feature>
<dbReference type="CDD" id="cd06257">
    <property type="entry name" value="DnaJ"/>
    <property type="match status" value="1"/>
</dbReference>
<feature type="repeat" description="CXXCXGXG motif" evidence="6">
    <location>
        <begin position="179"/>
        <end position="186"/>
    </location>
</feature>
<keyword evidence="6" id="KW-0963">Cytoplasm</keyword>
<dbReference type="Gene3D" id="2.10.230.10">
    <property type="entry name" value="Heat shock protein DnaJ, cysteine-rich domain"/>
    <property type="match status" value="1"/>
</dbReference>
<feature type="binding site" evidence="6">
    <location>
        <position position="208"/>
    </location>
    <ligand>
        <name>Zn(2+)</name>
        <dbReference type="ChEBI" id="CHEBI:29105"/>
        <label>2</label>
    </ligand>
</feature>
<dbReference type="SUPFAM" id="SSF46565">
    <property type="entry name" value="Chaperone J-domain"/>
    <property type="match status" value="1"/>
</dbReference>
<dbReference type="Pfam" id="PF00684">
    <property type="entry name" value="DnaJ_CXXCXGXG"/>
    <property type="match status" value="1"/>
</dbReference>
<proteinExistence type="inferred from homology"/>
<dbReference type="Pfam" id="PF00226">
    <property type="entry name" value="DnaJ"/>
    <property type="match status" value="1"/>
</dbReference>
<feature type="binding site" evidence="6">
    <location>
        <position position="222"/>
    </location>
    <ligand>
        <name>Zn(2+)</name>
        <dbReference type="ChEBI" id="CHEBI:29105"/>
        <label>1</label>
    </ligand>
</feature>
<feature type="zinc finger region" description="CR-type" evidence="7">
    <location>
        <begin position="152"/>
        <end position="231"/>
    </location>
</feature>
<comment type="subcellular location">
    <subcellularLocation>
        <location evidence="6">Cytoplasm</location>
    </subcellularLocation>
</comment>
<feature type="binding site" evidence="6">
    <location>
        <position position="182"/>
    </location>
    <ligand>
        <name>Zn(2+)</name>
        <dbReference type="ChEBI" id="CHEBI:29105"/>
        <label>2</label>
    </ligand>
</feature>
<comment type="caution">
    <text evidence="10">The sequence shown here is derived from an EMBL/GenBank/DDBJ whole genome shotgun (WGS) entry which is preliminary data.</text>
</comment>
<feature type="domain" description="CR-type" evidence="9">
    <location>
        <begin position="152"/>
        <end position="231"/>
    </location>
</feature>
<comment type="similarity">
    <text evidence="6">Belongs to the DnaJ family.</text>
</comment>
<evidence type="ECO:0000256" key="2">
    <source>
        <dbReference type="ARBA" id="ARBA00022737"/>
    </source>
</evidence>
<dbReference type="GO" id="GO:0008270">
    <property type="term" value="F:zinc ion binding"/>
    <property type="evidence" value="ECO:0007669"/>
    <property type="project" value="UniProtKB-UniRule"/>
</dbReference>
<feature type="binding site" evidence="6">
    <location>
        <position position="179"/>
    </location>
    <ligand>
        <name>Zn(2+)</name>
        <dbReference type="ChEBI" id="CHEBI:29105"/>
        <label>2</label>
    </ligand>
</feature>
<dbReference type="PANTHER" id="PTHR43096:SF10">
    <property type="entry name" value="CHAPERONE PROTEIN DNAJ A6, CHLOROPLASTIC"/>
    <property type="match status" value="1"/>
</dbReference>
<feature type="binding site" evidence="6">
    <location>
        <position position="168"/>
    </location>
    <ligand>
        <name>Zn(2+)</name>
        <dbReference type="ChEBI" id="CHEBI:29105"/>
        <label>1</label>
    </ligand>
</feature>
<dbReference type="SUPFAM" id="SSF57938">
    <property type="entry name" value="DnaJ/Hsp40 cysteine-rich domain"/>
    <property type="match status" value="1"/>
</dbReference>
<dbReference type="NCBIfam" id="NF008035">
    <property type="entry name" value="PRK10767.1"/>
    <property type="match status" value="1"/>
</dbReference>